<evidence type="ECO:0000313" key="1">
    <source>
        <dbReference type="EMBL" id="CDJ44941.1"/>
    </source>
</evidence>
<evidence type="ECO:0000313" key="2">
    <source>
        <dbReference type="Proteomes" id="UP000030747"/>
    </source>
</evidence>
<keyword evidence="2" id="KW-1185">Reference proteome</keyword>
<dbReference type="RefSeq" id="XP_013235688.1">
    <property type="nucleotide sequence ID" value="XM_013380234.1"/>
</dbReference>
<accession>U6L474</accession>
<protein>
    <submittedName>
        <fullName evidence="1">Uncharacterized protein</fullName>
    </submittedName>
</protein>
<organism evidence="1 2">
    <name type="scientific">Eimeria tenella</name>
    <name type="common">Coccidian parasite</name>
    <dbReference type="NCBI Taxonomy" id="5802"/>
    <lineage>
        <taxon>Eukaryota</taxon>
        <taxon>Sar</taxon>
        <taxon>Alveolata</taxon>
        <taxon>Apicomplexa</taxon>
        <taxon>Conoidasida</taxon>
        <taxon>Coccidia</taxon>
        <taxon>Eucoccidiorida</taxon>
        <taxon>Eimeriorina</taxon>
        <taxon>Eimeriidae</taxon>
        <taxon>Eimeria</taxon>
    </lineage>
</organism>
<dbReference type="Proteomes" id="UP000030747">
    <property type="component" value="Unassembled WGS sequence"/>
</dbReference>
<reference evidence="1" key="1">
    <citation type="submission" date="2013-10" db="EMBL/GenBank/DDBJ databases">
        <title>Genomic analysis of the causative agents of coccidiosis in chickens.</title>
        <authorList>
            <person name="Reid A.J."/>
            <person name="Blake D."/>
            <person name="Billington K."/>
            <person name="Browne H."/>
            <person name="Dunn M."/>
            <person name="Hung S."/>
            <person name="Kawahara F."/>
            <person name="Miranda-Saavedra D."/>
            <person name="Mourier T."/>
            <person name="Nagra H."/>
            <person name="Otto T.D."/>
            <person name="Rawlings N."/>
            <person name="Sanchez A."/>
            <person name="Sanders M."/>
            <person name="Subramaniam C."/>
            <person name="Tay Y."/>
            <person name="Dear P."/>
            <person name="Doerig C."/>
            <person name="Gruber A."/>
            <person name="Parkinson J."/>
            <person name="Shirley M."/>
            <person name="Wan K.L."/>
            <person name="Berriman M."/>
            <person name="Tomley F."/>
            <person name="Pain A."/>
        </authorList>
    </citation>
    <scope>NUCLEOTIDE SEQUENCE [LARGE SCALE GENOMIC DNA]</scope>
    <source>
        <strain evidence="1">Houghton</strain>
    </source>
</reference>
<proteinExistence type="predicted"/>
<sequence length="60" mass="6293">MAELQARRQLEKQQRAKEELVNHLRVLETCPAAAAAACSWTKAAAAAAAAAACSLAAWCP</sequence>
<dbReference type="EMBL" id="HG677865">
    <property type="protein sequence ID" value="CDJ44941.1"/>
    <property type="molecule type" value="Genomic_DNA"/>
</dbReference>
<dbReference type="AlphaFoldDB" id="U6L474"/>
<dbReference type="GeneID" id="25255877"/>
<reference evidence="1" key="2">
    <citation type="submission" date="2013-10" db="EMBL/GenBank/DDBJ databases">
        <authorList>
            <person name="Aslett M."/>
        </authorList>
    </citation>
    <scope>NUCLEOTIDE SEQUENCE [LARGE SCALE GENOMIC DNA]</scope>
    <source>
        <strain evidence="1">Houghton</strain>
    </source>
</reference>
<name>U6L474_EIMTE</name>
<gene>
    <name evidence="1" type="ORF">ETH_00034055</name>
</gene>